<dbReference type="PANTHER" id="PTHR31299:SF0">
    <property type="entry name" value="ESTERASE, PUTATIVE (AFU_ORTHOLOGUE AFUA_1G05850)-RELATED"/>
    <property type="match status" value="1"/>
</dbReference>
<protein>
    <submittedName>
        <fullName evidence="2">Erythromycin esterase homolog</fullName>
    </submittedName>
</protein>
<accession>A0A1I5H747</accession>
<organism evidence="2 3">
    <name type="scientific">Pseudonocardia ammonioxydans</name>
    <dbReference type="NCBI Taxonomy" id="260086"/>
    <lineage>
        <taxon>Bacteria</taxon>
        <taxon>Bacillati</taxon>
        <taxon>Actinomycetota</taxon>
        <taxon>Actinomycetes</taxon>
        <taxon>Pseudonocardiales</taxon>
        <taxon>Pseudonocardiaceae</taxon>
        <taxon>Pseudonocardia</taxon>
    </lineage>
</organism>
<dbReference type="Pfam" id="PF05139">
    <property type="entry name" value="Erythro_esteras"/>
    <property type="match status" value="1"/>
</dbReference>
<dbReference type="Gene3D" id="3.40.1660.10">
    <property type="entry name" value="EreA-like (biosynthetic domain)"/>
    <property type="match status" value="1"/>
</dbReference>
<proteinExistence type="predicted"/>
<sequence length="438" mass="48090">MLDPSGSDETARAVRATARRLHTDADLDDLVERAGDARLVLIGEASHGTHEFYAWRDRLTRRLVAEHGFGFVAVEGDWPDCRRVHRFVIGDPDVPADPAQVLRSYDRWPTWMWANTAVRDAASWLREHNAAVPAAERVGFHGLDVYSMYRSMDAVLEWLTEHEPELADAARAAYACFEPFGSDPFEYARATRWVPQNCEAPVVDVLTALCEQHTRRDDGEGRFAAEQNAAVVAGAERYYRTAVRGGAASWNVRDEHMADTLDRLLEHAGPGAKGVVWAHNTHIGDAAATDMAEHGMTNLGRLARERHADGGVVLVGQAGHRGEVVAGNHWGAPARRLTVPAGRAGSAEDLLHRALGDQPSVLSFPPTAEQPAWLRTTLDHRAIGVVYHPERERAGNYVPSTLGGRYDALLWFGDTTALAPLRPEPGDDPEPETRPSGV</sequence>
<feature type="region of interest" description="Disordered" evidence="1">
    <location>
        <begin position="418"/>
        <end position="438"/>
    </location>
</feature>
<gene>
    <name evidence="2" type="ORF">SAMN05216207_105810</name>
</gene>
<dbReference type="CDD" id="cd14728">
    <property type="entry name" value="Ere-like"/>
    <property type="match status" value="1"/>
</dbReference>
<dbReference type="InterPro" id="IPR052036">
    <property type="entry name" value="Hydrolase/PRTase-associated"/>
</dbReference>
<evidence type="ECO:0000313" key="3">
    <source>
        <dbReference type="Proteomes" id="UP000199614"/>
    </source>
</evidence>
<dbReference type="PANTHER" id="PTHR31299">
    <property type="entry name" value="ESTERASE, PUTATIVE (AFU_ORTHOLOGUE AFUA_1G05850)-RELATED"/>
    <property type="match status" value="1"/>
</dbReference>
<reference evidence="2 3" key="1">
    <citation type="submission" date="2016-10" db="EMBL/GenBank/DDBJ databases">
        <authorList>
            <person name="de Groot N.N."/>
        </authorList>
    </citation>
    <scope>NUCLEOTIDE SEQUENCE [LARGE SCALE GENOMIC DNA]</scope>
    <source>
        <strain evidence="2 3">CGMCC 4.1877</strain>
    </source>
</reference>
<dbReference type="PIRSF" id="PIRSF036794">
    <property type="entry name" value="UCP_erythr_ester"/>
    <property type="match status" value="1"/>
</dbReference>
<name>A0A1I5H747_PSUAM</name>
<keyword evidence="3" id="KW-1185">Reference proteome</keyword>
<dbReference type="Gene3D" id="3.30.1870.10">
    <property type="entry name" value="EreA-like, domain 2"/>
    <property type="match status" value="1"/>
</dbReference>
<dbReference type="STRING" id="260086.SAMN05216207_105810"/>
<dbReference type="Proteomes" id="UP000199614">
    <property type="component" value="Unassembled WGS sequence"/>
</dbReference>
<dbReference type="SUPFAM" id="SSF159501">
    <property type="entry name" value="EreA/ChaN-like"/>
    <property type="match status" value="1"/>
</dbReference>
<dbReference type="AlphaFoldDB" id="A0A1I5H747"/>
<dbReference type="Gene3D" id="1.20.1440.30">
    <property type="entry name" value="Biosynthetic Protein domain"/>
    <property type="match status" value="1"/>
</dbReference>
<dbReference type="GO" id="GO:0046677">
    <property type="term" value="P:response to antibiotic"/>
    <property type="evidence" value="ECO:0007669"/>
    <property type="project" value="InterPro"/>
</dbReference>
<dbReference type="InterPro" id="IPR007815">
    <property type="entry name" value="Emycin_Estase"/>
</dbReference>
<dbReference type="EMBL" id="FOUY01000058">
    <property type="protein sequence ID" value="SFO43671.1"/>
    <property type="molecule type" value="Genomic_DNA"/>
</dbReference>
<evidence type="ECO:0000313" key="2">
    <source>
        <dbReference type="EMBL" id="SFO43671.1"/>
    </source>
</evidence>
<dbReference type="InterPro" id="IPR014622">
    <property type="entry name" value="UCP036794_erythomycin"/>
</dbReference>
<dbReference type="RefSeq" id="WP_245773905.1">
    <property type="nucleotide sequence ID" value="NZ_FOUY01000058.1"/>
</dbReference>
<evidence type="ECO:0000256" key="1">
    <source>
        <dbReference type="SAM" id="MobiDB-lite"/>
    </source>
</evidence>